<evidence type="ECO:0000313" key="4">
    <source>
        <dbReference type="Proteomes" id="UP000547510"/>
    </source>
</evidence>
<feature type="transmembrane region" description="Helical" evidence="2">
    <location>
        <begin position="15"/>
        <end position="36"/>
    </location>
</feature>
<dbReference type="AlphaFoldDB" id="A0A841CL61"/>
<feature type="compositionally biased region" description="Basic and acidic residues" evidence="1">
    <location>
        <begin position="78"/>
        <end position="88"/>
    </location>
</feature>
<keyword evidence="2" id="KW-1133">Transmembrane helix</keyword>
<dbReference type="Proteomes" id="UP000547510">
    <property type="component" value="Unassembled WGS sequence"/>
</dbReference>
<accession>A0A841CL61</accession>
<organism evidence="3 4">
    <name type="scientific">Saccharothrix tamanrassetensis</name>
    <dbReference type="NCBI Taxonomy" id="1051531"/>
    <lineage>
        <taxon>Bacteria</taxon>
        <taxon>Bacillati</taxon>
        <taxon>Actinomycetota</taxon>
        <taxon>Actinomycetes</taxon>
        <taxon>Pseudonocardiales</taxon>
        <taxon>Pseudonocardiaceae</taxon>
        <taxon>Saccharothrix</taxon>
    </lineage>
</organism>
<keyword evidence="2" id="KW-0812">Transmembrane</keyword>
<dbReference type="RefSeq" id="WP_184693663.1">
    <property type="nucleotide sequence ID" value="NZ_JACHJN010000007.1"/>
</dbReference>
<keyword evidence="4" id="KW-1185">Reference proteome</keyword>
<feature type="region of interest" description="Disordered" evidence="1">
    <location>
        <begin position="66"/>
        <end position="88"/>
    </location>
</feature>
<dbReference type="EMBL" id="JACHJN010000007">
    <property type="protein sequence ID" value="MBB5958039.1"/>
    <property type="molecule type" value="Genomic_DNA"/>
</dbReference>
<evidence type="ECO:0000313" key="3">
    <source>
        <dbReference type="EMBL" id="MBB5958039.1"/>
    </source>
</evidence>
<keyword evidence="2" id="KW-0472">Membrane</keyword>
<gene>
    <name evidence="3" type="ORF">FHS29_004647</name>
</gene>
<reference evidence="3 4" key="1">
    <citation type="submission" date="2020-08" db="EMBL/GenBank/DDBJ databases">
        <title>Genomic Encyclopedia of Type Strains, Phase III (KMG-III): the genomes of soil and plant-associated and newly described type strains.</title>
        <authorList>
            <person name="Whitman W."/>
        </authorList>
    </citation>
    <scope>NUCLEOTIDE SEQUENCE [LARGE SCALE GENOMIC DNA]</scope>
    <source>
        <strain evidence="3 4">CECT 8640</strain>
    </source>
</reference>
<sequence length="88" mass="8991">MGLTADRELLGQSGAALTTAAAVLAVVAAAAVVVVVRRITARQSANGFHTPEHVVSDAAVGITAVGLPHQPPAQATAPEHDPRRQRPE</sequence>
<name>A0A841CL61_9PSEU</name>
<evidence type="ECO:0000256" key="1">
    <source>
        <dbReference type="SAM" id="MobiDB-lite"/>
    </source>
</evidence>
<comment type="caution">
    <text evidence="3">The sequence shown here is derived from an EMBL/GenBank/DDBJ whole genome shotgun (WGS) entry which is preliminary data.</text>
</comment>
<proteinExistence type="predicted"/>
<protein>
    <submittedName>
        <fullName evidence="3">Uncharacterized protein</fullName>
    </submittedName>
</protein>
<evidence type="ECO:0000256" key="2">
    <source>
        <dbReference type="SAM" id="Phobius"/>
    </source>
</evidence>